<evidence type="ECO:0000256" key="1">
    <source>
        <dbReference type="SAM" id="MobiDB-lite"/>
    </source>
</evidence>
<dbReference type="RefSeq" id="WP_377048550.1">
    <property type="nucleotide sequence ID" value="NZ_JBHLVZ010000002.1"/>
</dbReference>
<dbReference type="InterPro" id="IPR000620">
    <property type="entry name" value="EamA_dom"/>
</dbReference>
<dbReference type="Proteomes" id="UP001589789">
    <property type="component" value="Unassembled WGS sequence"/>
</dbReference>
<dbReference type="PANTHER" id="PTHR22911">
    <property type="entry name" value="ACYL-MALONYL CONDENSING ENZYME-RELATED"/>
    <property type="match status" value="1"/>
</dbReference>
<feature type="transmembrane region" description="Helical" evidence="2">
    <location>
        <begin position="244"/>
        <end position="264"/>
    </location>
</feature>
<feature type="transmembrane region" description="Helical" evidence="2">
    <location>
        <begin position="74"/>
        <end position="96"/>
    </location>
</feature>
<feature type="region of interest" description="Disordered" evidence="1">
    <location>
        <begin position="1"/>
        <end position="35"/>
    </location>
</feature>
<keyword evidence="2" id="KW-0472">Membrane</keyword>
<dbReference type="InterPro" id="IPR037185">
    <property type="entry name" value="EmrE-like"/>
</dbReference>
<feature type="transmembrane region" description="Helical" evidence="2">
    <location>
        <begin position="108"/>
        <end position="129"/>
    </location>
</feature>
<evidence type="ECO:0000259" key="3">
    <source>
        <dbReference type="Pfam" id="PF00892"/>
    </source>
</evidence>
<accession>A0ABV6IM17</accession>
<dbReference type="Pfam" id="PF00892">
    <property type="entry name" value="EamA"/>
    <property type="match status" value="1"/>
</dbReference>
<keyword evidence="2" id="KW-0812">Transmembrane</keyword>
<dbReference type="EMBL" id="JBHLVZ010000002">
    <property type="protein sequence ID" value="MFC0384491.1"/>
    <property type="molecule type" value="Genomic_DNA"/>
</dbReference>
<feature type="transmembrane region" description="Helical" evidence="2">
    <location>
        <begin position="301"/>
        <end position="318"/>
    </location>
</feature>
<feature type="transmembrane region" description="Helical" evidence="2">
    <location>
        <begin position="186"/>
        <end position="205"/>
    </location>
</feature>
<feature type="transmembrane region" description="Helical" evidence="2">
    <location>
        <begin position="135"/>
        <end position="155"/>
    </location>
</feature>
<name>A0ABV6IM17_9PROT</name>
<gene>
    <name evidence="4" type="ORF">ACFFIC_02880</name>
</gene>
<dbReference type="SUPFAM" id="SSF103481">
    <property type="entry name" value="Multidrug resistance efflux transporter EmrE"/>
    <property type="match status" value="2"/>
</dbReference>
<feature type="transmembrane region" description="Helical" evidence="2">
    <location>
        <begin position="276"/>
        <end position="295"/>
    </location>
</feature>
<feature type="transmembrane region" description="Helical" evidence="2">
    <location>
        <begin position="162"/>
        <end position="180"/>
    </location>
</feature>
<evidence type="ECO:0000313" key="4">
    <source>
        <dbReference type="EMBL" id="MFC0384491.1"/>
    </source>
</evidence>
<proteinExistence type="predicted"/>
<evidence type="ECO:0000313" key="5">
    <source>
        <dbReference type="Proteomes" id="UP001589789"/>
    </source>
</evidence>
<evidence type="ECO:0000256" key="2">
    <source>
        <dbReference type="SAM" id="Phobius"/>
    </source>
</evidence>
<protein>
    <submittedName>
        <fullName evidence="4">DMT family transporter</fullName>
    </submittedName>
</protein>
<feature type="compositionally biased region" description="Basic and acidic residues" evidence="1">
    <location>
        <begin position="1"/>
        <end position="12"/>
    </location>
</feature>
<reference evidence="4 5" key="1">
    <citation type="submission" date="2024-09" db="EMBL/GenBank/DDBJ databases">
        <authorList>
            <person name="Sun Q."/>
            <person name="Mori K."/>
        </authorList>
    </citation>
    <scope>NUCLEOTIDE SEQUENCE [LARGE SCALE GENOMIC DNA]</scope>
    <source>
        <strain evidence="4 5">CCM 7468</strain>
    </source>
</reference>
<sequence length="336" mass="35251">MPDEREPGETGQDHQSGGPAAPRPAPLPTAADPSAGSFATGVPEEALRGIGLIAAGFGIVTVSDAAVKWVLPEIGVAVAMMVRGALGALTVLVLAGGFRVRAVNRRLVAARSLLHCAVTVTFYLAWLRGMALGDSYAVAAVAPLVMTVLAIPLLGESVGWRRWLSTFVGFVGVLVMVRPGGDLWRWEAGLLLGGVVFMAVTRIWTRVLARTDRPATIAFWLMVAHIPFGFAILPVFPAIGWPSWSGWVAILFVGIGNGSAHFLFARAFALAPVGVLAPFEYSTLVMGTIVGVIVWGDVPAWSTAAGAAIVVSAGLYNLRRAQIRAREARAAAPARG</sequence>
<feature type="transmembrane region" description="Helical" evidence="2">
    <location>
        <begin position="217"/>
        <end position="238"/>
    </location>
</feature>
<comment type="caution">
    <text evidence="4">The sequence shown here is derived from an EMBL/GenBank/DDBJ whole genome shotgun (WGS) entry which is preliminary data.</text>
</comment>
<feature type="domain" description="EamA" evidence="3">
    <location>
        <begin position="188"/>
        <end position="312"/>
    </location>
</feature>
<organism evidence="4 5">
    <name type="scientific">Muricoccus vinaceus</name>
    <dbReference type="NCBI Taxonomy" id="424704"/>
    <lineage>
        <taxon>Bacteria</taxon>
        <taxon>Pseudomonadati</taxon>
        <taxon>Pseudomonadota</taxon>
        <taxon>Alphaproteobacteria</taxon>
        <taxon>Acetobacterales</taxon>
        <taxon>Roseomonadaceae</taxon>
        <taxon>Muricoccus</taxon>
    </lineage>
</organism>
<keyword evidence="2" id="KW-1133">Transmembrane helix</keyword>
<dbReference type="PANTHER" id="PTHR22911:SF103">
    <property type="entry name" value="BLR2811 PROTEIN"/>
    <property type="match status" value="1"/>
</dbReference>
<keyword evidence="5" id="KW-1185">Reference proteome</keyword>